<dbReference type="Gene3D" id="3.40.50.1820">
    <property type="entry name" value="alpha/beta hydrolase"/>
    <property type="match status" value="2"/>
</dbReference>
<proteinExistence type="inferred from homology"/>
<dbReference type="SUPFAM" id="SSF53474">
    <property type="entry name" value="alpha/beta-Hydrolases"/>
    <property type="match status" value="1"/>
</dbReference>
<organism evidence="8">
    <name type="scientific">Selaginella moellendorffii</name>
    <name type="common">Spikemoss</name>
    <dbReference type="NCBI Taxonomy" id="88036"/>
    <lineage>
        <taxon>Eukaryota</taxon>
        <taxon>Viridiplantae</taxon>
        <taxon>Streptophyta</taxon>
        <taxon>Embryophyta</taxon>
        <taxon>Tracheophyta</taxon>
        <taxon>Lycopodiopsida</taxon>
        <taxon>Selaginellales</taxon>
        <taxon>Selaginellaceae</taxon>
        <taxon>Selaginella</taxon>
    </lineage>
</organism>
<dbReference type="KEGG" id="smo:SELMODRAFT_409177"/>
<dbReference type="Pfam" id="PF01764">
    <property type="entry name" value="Lipase_3"/>
    <property type="match status" value="1"/>
</dbReference>
<comment type="similarity">
    <text evidence="1 5">Belongs to the AB hydrolase superfamily. Lipase family.</text>
</comment>
<evidence type="ECO:0000313" key="8">
    <source>
        <dbReference type="Proteomes" id="UP000001514"/>
    </source>
</evidence>
<dbReference type="EC" id="3.1.1.-" evidence="5"/>
<evidence type="ECO:0000256" key="4">
    <source>
        <dbReference type="ARBA" id="ARBA00023098"/>
    </source>
</evidence>
<keyword evidence="2 5" id="KW-0378">Hydrolase</keyword>
<dbReference type="PANTHER" id="PTHR31828">
    <property type="entry name" value="PHOSPHOLIPASE A1-IIGAMMA"/>
    <property type="match status" value="1"/>
</dbReference>
<keyword evidence="4 5" id="KW-0443">Lipid metabolism</keyword>
<name>D8RAL7_SELML</name>
<dbReference type="Gramene" id="EFJ30643">
    <property type="protein sequence ID" value="EFJ30643"/>
    <property type="gene ID" value="SELMODRAFT_409177"/>
</dbReference>
<evidence type="ECO:0000259" key="6">
    <source>
        <dbReference type="Pfam" id="PF01764"/>
    </source>
</evidence>
<dbReference type="InterPro" id="IPR029058">
    <property type="entry name" value="AB_hydrolase_fold"/>
</dbReference>
<dbReference type="PANTHER" id="PTHR31828:SF1">
    <property type="entry name" value="PHOSPHOLIPASE A1-IIGAMMA"/>
    <property type="match status" value="1"/>
</dbReference>
<dbReference type="GO" id="GO:0008970">
    <property type="term" value="F:phospholipase A1 activity"/>
    <property type="evidence" value="ECO:0007669"/>
    <property type="project" value="UniProtKB-UniRule"/>
</dbReference>
<keyword evidence="8" id="KW-1185">Reference proteome</keyword>
<accession>D8RAL7</accession>
<gene>
    <name evidence="7" type="ORF">SELMODRAFT_409177</name>
</gene>
<dbReference type="Proteomes" id="UP000001514">
    <property type="component" value="Unassembled WGS sequence"/>
</dbReference>
<sequence length="343" mass="38696">MAYSKLMHTVSSDLFKDSWISHGLWYIQLIGTQTGHLLVLVIDAGIRLATKPRPAEFLEMDSPKPDILERHAWESHGRNSLPGADPLRPAHLMRGGWIQRSQASRWYGLCIHGKSQLFHKLQMGNTGYTIHKYIYGSTKDTDHMARRGVWKHLCARDQIVSTLRSLIDEKLSITVAGHSFGASLAILCAYDMSQWLQSLRVLTVVNPLDVVTKLPGSTLGYVSHVGVVLEVVHTGLTYLKHKPENQALHNLQLYLHLIGNRVEPFKYHQLELLNKCATQVVEYPKCGDVGLPAQLGLVKRIVTTSPTSQPPRIQLAGSVWYVNWHWTRIVLIVLAQHHKEVTL</sequence>
<dbReference type="InterPro" id="IPR002921">
    <property type="entry name" value="Fungal_lipase-type"/>
</dbReference>
<dbReference type="InParanoid" id="D8RAL7"/>
<reference evidence="7 8" key="1">
    <citation type="journal article" date="2011" name="Science">
        <title>The Selaginella genome identifies genetic changes associated with the evolution of vascular plants.</title>
        <authorList>
            <person name="Banks J.A."/>
            <person name="Nishiyama T."/>
            <person name="Hasebe M."/>
            <person name="Bowman J.L."/>
            <person name="Gribskov M."/>
            <person name="dePamphilis C."/>
            <person name="Albert V.A."/>
            <person name="Aono N."/>
            <person name="Aoyama T."/>
            <person name="Ambrose B.A."/>
            <person name="Ashton N.W."/>
            <person name="Axtell M.J."/>
            <person name="Barker E."/>
            <person name="Barker M.S."/>
            <person name="Bennetzen J.L."/>
            <person name="Bonawitz N.D."/>
            <person name="Chapple C."/>
            <person name="Cheng C."/>
            <person name="Correa L.G."/>
            <person name="Dacre M."/>
            <person name="DeBarry J."/>
            <person name="Dreyer I."/>
            <person name="Elias M."/>
            <person name="Engstrom E.M."/>
            <person name="Estelle M."/>
            <person name="Feng L."/>
            <person name="Finet C."/>
            <person name="Floyd S.K."/>
            <person name="Frommer W.B."/>
            <person name="Fujita T."/>
            <person name="Gramzow L."/>
            <person name="Gutensohn M."/>
            <person name="Harholt J."/>
            <person name="Hattori M."/>
            <person name="Heyl A."/>
            <person name="Hirai T."/>
            <person name="Hiwatashi Y."/>
            <person name="Ishikawa M."/>
            <person name="Iwata M."/>
            <person name="Karol K.G."/>
            <person name="Koehler B."/>
            <person name="Kolukisaoglu U."/>
            <person name="Kubo M."/>
            <person name="Kurata T."/>
            <person name="Lalonde S."/>
            <person name="Li K."/>
            <person name="Li Y."/>
            <person name="Litt A."/>
            <person name="Lyons E."/>
            <person name="Manning G."/>
            <person name="Maruyama T."/>
            <person name="Michael T.P."/>
            <person name="Mikami K."/>
            <person name="Miyazaki S."/>
            <person name="Morinaga S."/>
            <person name="Murata T."/>
            <person name="Mueller-Roeber B."/>
            <person name="Nelson D.R."/>
            <person name="Obara M."/>
            <person name="Oguri Y."/>
            <person name="Olmstead R.G."/>
            <person name="Onodera N."/>
            <person name="Petersen B.L."/>
            <person name="Pils B."/>
            <person name="Prigge M."/>
            <person name="Rensing S.A."/>
            <person name="Riano-Pachon D.M."/>
            <person name="Roberts A.W."/>
            <person name="Sato Y."/>
            <person name="Scheller H.V."/>
            <person name="Schulz B."/>
            <person name="Schulz C."/>
            <person name="Shakirov E.V."/>
            <person name="Shibagaki N."/>
            <person name="Shinohara N."/>
            <person name="Shippen D.E."/>
            <person name="Soerensen I."/>
            <person name="Sotooka R."/>
            <person name="Sugimoto N."/>
            <person name="Sugita M."/>
            <person name="Sumikawa N."/>
            <person name="Tanurdzic M."/>
            <person name="Theissen G."/>
            <person name="Ulvskov P."/>
            <person name="Wakazuki S."/>
            <person name="Weng J.K."/>
            <person name="Willats W.W."/>
            <person name="Wipf D."/>
            <person name="Wolf P.G."/>
            <person name="Yang L."/>
            <person name="Zimmer A.D."/>
            <person name="Zhu Q."/>
            <person name="Mitros T."/>
            <person name="Hellsten U."/>
            <person name="Loque D."/>
            <person name="Otillar R."/>
            <person name="Salamov A."/>
            <person name="Schmutz J."/>
            <person name="Shapiro H."/>
            <person name="Lindquist E."/>
            <person name="Lucas S."/>
            <person name="Rokhsar D."/>
            <person name="Grigoriev I.V."/>
        </authorList>
    </citation>
    <scope>NUCLEOTIDE SEQUENCE [LARGE SCALE GENOMIC DNA]</scope>
</reference>
<feature type="domain" description="Fungal lipase-type" evidence="6">
    <location>
        <begin position="125"/>
        <end position="194"/>
    </location>
</feature>
<evidence type="ECO:0000256" key="1">
    <source>
        <dbReference type="ARBA" id="ARBA00010701"/>
    </source>
</evidence>
<dbReference type="AlphaFoldDB" id="D8RAL7"/>
<evidence type="ECO:0000256" key="5">
    <source>
        <dbReference type="RuleBase" id="RU367093"/>
    </source>
</evidence>
<evidence type="ECO:0000256" key="2">
    <source>
        <dbReference type="ARBA" id="ARBA00022801"/>
    </source>
</evidence>
<evidence type="ECO:0000256" key="3">
    <source>
        <dbReference type="ARBA" id="ARBA00022963"/>
    </source>
</evidence>
<keyword evidence="3 5" id="KW-0442">Lipid degradation</keyword>
<dbReference type="EMBL" id="GL377575">
    <property type="protein sequence ID" value="EFJ30643.1"/>
    <property type="molecule type" value="Genomic_DNA"/>
</dbReference>
<comment type="function">
    <text evidence="5">Acylhydrolase that catalyzes the hydrolysis of phospholipids at the sn-1 position.</text>
</comment>
<protein>
    <recommendedName>
        <fullName evidence="5">Phospholipase A1</fullName>
        <ecNumber evidence="5">3.1.1.-</ecNumber>
    </recommendedName>
</protein>
<dbReference type="InterPro" id="IPR033556">
    <property type="entry name" value="PLA"/>
</dbReference>
<dbReference type="GO" id="GO:0016042">
    <property type="term" value="P:lipid catabolic process"/>
    <property type="evidence" value="ECO:0007669"/>
    <property type="project" value="UniProtKB-UniRule"/>
</dbReference>
<evidence type="ECO:0000313" key="7">
    <source>
        <dbReference type="EMBL" id="EFJ30643.1"/>
    </source>
</evidence>
<dbReference type="HOGENOM" id="CLU_809862_0_0_1"/>